<evidence type="ECO:0000313" key="4">
    <source>
        <dbReference type="Proteomes" id="UP000321085"/>
    </source>
</evidence>
<dbReference type="EMBL" id="BJYU01000038">
    <property type="protein sequence ID" value="GEO15201.1"/>
    <property type="molecule type" value="Genomic_DNA"/>
</dbReference>
<sequence>MQRVTFLIAFWGLVTIMPSWAQNQEPRPTPRGDEITIPSERTLERDAVTSPKNEFSTDDVTATRQMERQNKRIDREVKEGICTDC</sequence>
<feature type="compositionally biased region" description="Polar residues" evidence="1">
    <location>
        <begin position="50"/>
        <end position="59"/>
    </location>
</feature>
<name>A0A512BTA9_9HYPH</name>
<gene>
    <name evidence="3" type="ORF">MAE02_28970</name>
</gene>
<dbReference type="RefSeq" id="WP_114187388.1">
    <property type="nucleotide sequence ID" value="NZ_BJYU01000038.1"/>
</dbReference>
<evidence type="ECO:0000313" key="3">
    <source>
        <dbReference type="EMBL" id="GEO15201.1"/>
    </source>
</evidence>
<feature type="chain" id="PRO_5021938084" description="Secreted protein" evidence="2">
    <location>
        <begin position="22"/>
        <end position="85"/>
    </location>
</feature>
<dbReference type="AlphaFoldDB" id="A0A512BTA9"/>
<evidence type="ECO:0000256" key="1">
    <source>
        <dbReference type="SAM" id="MobiDB-lite"/>
    </source>
</evidence>
<organism evidence="3 4">
    <name type="scientific">Microvirga aerophila</name>
    <dbReference type="NCBI Taxonomy" id="670291"/>
    <lineage>
        <taxon>Bacteria</taxon>
        <taxon>Pseudomonadati</taxon>
        <taxon>Pseudomonadota</taxon>
        <taxon>Alphaproteobacteria</taxon>
        <taxon>Hyphomicrobiales</taxon>
        <taxon>Methylobacteriaceae</taxon>
        <taxon>Microvirga</taxon>
    </lineage>
</organism>
<feature type="signal peptide" evidence="2">
    <location>
        <begin position="1"/>
        <end position="21"/>
    </location>
</feature>
<feature type="region of interest" description="Disordered" evidence="1">
    <location>
        <begin position="21"/>
        <end position="59"/>
    </location>
</feature>
<keyword evidence="4" id="KW-1185">Reference proteome</keyword>
<proteinExistence type="predicted"/>
<keyword evidence="2" id="KW-0732">Signal</keyword>
<dbReference type="OrthoDB" id="8020773at2"/>
<evidence type="ECO:0000256" key="2">
    <source>
        <dbReference type="SAM" id="SignalP"/>
    </source>
</evidence>
<comment type="caution">
    <text evidence="3">The sequence shown here is derived from an EMBL/GenBank/DDBJ whole genome shotgun (WGS) entry which is preliminary data.</text>
</comment>
<evidence type="ECO:0008006" key="5">
    <source>
        <dbReference type="Google" id="ProtNLM"/>
    </source>
</evidence>
<reference evidence="3 4" key="1">
    <citation type="submission" date="2019-07" db="EMBL/GenBank/DDBJ databases">
        <title>Whole genome shotgun sequence of Microvirga aerophila NBRC 106136.</title>
        <authorList>
            <person name="Hosoyama A."/>
            <person name="Uohara A."/>
            <person name="Ohji S."/>
            <person name="Ichikawa N."/>
        </authorList>
    </citation>
    <scope>NUCLEOTIDE SEQUENCE [LARGE SCALE GENOMIC DNA]</scope>
    <source>
        <strain evidence="3 4">NBRC 106136</strain>
    </source>
</reference>
<accession>A0A512BTA9</accession>
<dbReference type="Proteomes" id="UP000321085">
    <property type="component" value="Unassembled WGS sequence"/>
</dbReference>
<protein>
    <recommendedName>
        <fullName evidence="5">Secreted protein</fullName>
    </recommendedName>
</protein>